<dbReference type="InterPro" id="IPR036390">
    <property type="entry name" value="WH_DNA-bd_sf"/>
</dbReference>
<accession>A0A396BRJ4</accession>
<dbReference type="InterPro" id="IPR036388">
    <property type="entry name" value="WH-like_DNA-bd_sf"/>
</dbReference>
<dbReference type="PANTHER" id="PTHR33221:SF15">
    <property type="entry name" value="HTH-TYPE TRANSCRIPTIONAL REGULATOR YWGB-RELATED"/>
    <property type="match status" value="1"/>
</dbReference>
<dbReference type="SUPFAM" id="SSF46785">
    <property type="entry name" value="Winged helix' DNA-binding domain"/>
    <property type="match status" value="1"/>
</dbReference>
<dbReference type="InterPro" id="IPR000944">
    <property type="entry name" value="Tscrpt_reg_Rrf2"/>
</dbReference>
<dbReference type="Gene3D" id="1.10.10.10">
    <property type="entry name" value="Winged helix-like DNA-binding domain superfamily/Winged helix DNA-binding domain"/>
    <property type="match status" value="1"/>
</dbReference>
<sequence>MFLNSTRYGLIACRYLVRCYYQGGGWLSAPEIAEHYGMNVRALTPSLRQLSRAGILRSRRGGSRPGFILADDPERVSLLDVMLALEGGIKVECCRRVIPELRCDCPAETCSVCTVFNVELSSLRERLAAVSLKDYGEERGSGKADRQG</sequence>
<dbReference type="AlphaFoldDB" id="A0A396BRJ4"/>
<dbReference type="RefSeq" id="WP_122330784.1">
    <property type="nucleotide sequence ID" value="NZ_CAXSXC010000042.1"/>
</dbReference>
<evidence type="ECO:0000313" key="2">
    <source>
        <dbReference type="Proteomes" id="UP000266644"/>
    </source>
</evidence>
<evidence type="ECO:0000313" key="1">
    <source>
        <dbReference type="EMBL" id="RHH05316.1"/>
    </source>
</evidence>
<dbReference type="Pfam" id="PF02082">
    <property type="entry name" value="Rrf2"/>
    <property type="match status" value="1"/>
</dbReference>
<dbReference type="PANTHER" id="PTHR33221">
    <property type="entry name" value="WINGED HELIX-TURN-HELIX TRANSCRIPTIONAL REGULATOR, RRF2 FAMILY"/>
    <property type="match status" value="1"/>
</dbReference>
<comment type="caution">
    <text evidence="1">The sequence shown here is derived from an EMBL/GenBank/DDBJ whole genome shotgun (WGS) entry which is preliminary data.</text>
</comment>
<dbReference type="EMBL" id="QRJE01000057">
    <property type="protein sequence ID" value="RHH05316.1"/>
    <property type="molecule type" value="Genomic_DNA"/>
</dbReference>
<dbReference type="GO" id="GO:0003700">
    <property type="term" value="F:DNA-binding transcription factor activity"/>
    <property type="evidence" value="ECO:0007669"/>
    <property type="project" value="TreeGrafter"/>
</dbReference>
<dbReference type="GO" id="GO:0005829">
    <property type="term" value="C:cytosol"/>
    <property type="evidence" value="ECO:0007669"/>
    <property type="project" value="TreeGrafter"/>
</dbReference>
<dbReference type="Proteomes" id="UP000266644">
    <property type="component" value="Unassembled WGS sequence"/>
</dbReference>
<name>A0A396BRJ4_BACFG</name>
<proteinExistence type="predicted"/>
<reference evidence="1 2" key="1">
    <citation type="submission" date="2018-08" db="EMBL/GenBank/DDBJ databases">
        <title>A genome reference for cultivated species of the human gut microbiota.</title>
        <authorList>
            <person name="Zou Y."/>
            <person name="Xue W."/>
            <person name="Luo G."/>
        </authorList>
    </citation>
    <scope>NUCLEOTIDE SEQUENCE [LARGE SCALE GENOMIC DNA]</scope>
    <source>
        <strain evidence="1 2">AM18-6</strain>
    </source>
</reference>
<protein>
    <submittedName>
        <fullName evidence="1">Rrf2 family transcriptional regulator</fullName>
    </submittedName>
</protein>
<dbReference type="PROSITE" id="PS51197">
    <property type="entry name" value="HTH_RRF2_2"/>
    <property type="match status" value="1"/>
</dbReference>
<organism evidence="1 2">
    <name type="scientific">Bacteroides fragilis</name>
    <dbReference type="NCBI Taxonomy" id="817"/>
    <lineage>
        <taxon>Bacteria</taxon>
        <taxon>Pseudomonadati</taxon>
        <taxon>Bacteroidota</taxon>
        <taxon>Bacteroidia</taxon>
        <taxon>Bacteroidales</taxon>
        <taxon>Bacteroidaceae</taxon>
        <taxon>Bacteroides</taxon>
    </lineage>
</organism>
<gene>
    <name evidence="1" type="ORF">DW228_23275</name>
</gene>